<reference evidence="3" key="1">
    <citation type="journal article" date="2011" name="Nat. Biotechnol.">
        <title>The genomic sequence of the Chinese hamster ovary (CHO)-K1 cell line.</title>
        <authorList>
            <person name="Xu X."/>
            <person name="Nagarajan H."/>
            <person name="Lewis N.E."/>
            <person name="Pan S."/>
            <person name="Cai Z."/>
            <person name="Liu X."/>
            <person name="Chen W."/>
            <person name="Xie M."/>
            <person name="Wang W."/>
            <person name="Hammond S."/>
            <person name="Andersen M.R."/>
            <person name="Neff N."/>
            <person name="Passarelli B."/>
            <person name="Koh W."/>
            <person name="Fan H.C."/>
            <person name="Wang J."/>
            <person name="Gui Y."/>
            <person name="Lee K.H."/>
            <person name="Betenbaugh M.J."/>
            <person name="Quake S.R."/>
            <person name="Famili I."/>
            <person name="Palsson B.O."/>
            <person name="Wang J."/>
        </authorList>
    </citation>
    <scope>NUCLEOTIDE SEQUENCE [LARGE SCALE GENOMIC DNA]</scope>
    <source>
        <strain evidence="3">CHO K1 cell line</strain>
    </source>
</reference>
<feature type="region of interest" description="Disordered" evidence="1">
    <location>
        <begin position="1"/>
        <end position="43"/>
    </location>
</feature>
<evidence type="ECO:0000313" key="2">
    <source>
        <dbReference type="EMBL" id="EGV99092.1"/>
    </source>
</evidence>
<name>G3I0K8_CRIGR</name>
<proteinExistence type="predicted"/>
<dbReference type="EMBL" id="JH001019">
    <property type="protein sequence ID" value="EGV99092.1"/>
    <property type="molecule type" value="Genomic_DNA"/>
</dbReference>
<accession>G3I0K8</accession>
<feature type="compositionally biased region" description="Polar residues" evidence="1">
    <location>
        <begin position="11"/>
        <end position="22"/>
    </location>
</feature>
<dbReference type="AlphaFoldDB" id="G3I0K8"/>
<sequence>MQHPRDVTDIAATSFSPSQPGCNTERGAIGRDRGKGSGERRQGVQAGLPVLPLDWHTSTRVMFSYIRNYAMKISAKCSSVTSSSWNFC</sequence>
<evidence type="ECO:0000313" key="3">
    <source>
        <dbReference type="Proteomes" id="UP000001075"/>
    </source>
</evidence>
<protein>
    <submittedName>
        <fullName evidence="2">Uncharacterized protein</fullName>
    </submittedName>
</protein>
<organism evidence="2 3">
    <name type="scientific">Cricetulus griseus</name>
    <name type="common">Chinese hamster</name>
    <name type="synonym">Cricetulus barabensis griseus</name>
    <dbReference type="NCBI Taxonomy" id="10029"/>
    <lineage>
        <taxon>Eukaryota</taxon>
        <taxon>Metazoa</taxon>
        <taxon>Chordata</taxon>
        <taxon>Craniata</taxon>
        <taxon>Vertebrata</taxon>
        <taxon>Euteleostomi</taxon>
        <taxon>Mammalia</taxon>
        <taxon>Eutheria</taxon>
        <taxon>Euarchontoglires</taxon>
        <taxon>Glires</taxon>
        <taxon>Rodentia</taxon>
        <taxon>Myomorpha</taxon>
        <taxon>Muroidea</taxon>
        <taxon>Cricetidae</taxon>
        <taxon>Cricetinae</taxon>
        <taxon>Cricetulus</taxon>
    </lineage>
</organism>
<feature type="compositionally biased region" description="Basic and acidic residues" evidence="1">
    <location>
        <begin position="28"/>
        <end position="42"/>
    </location>
</feature>
<evidence type="ECO:0000256" key="1">
    <source>
        <dbReference type="SAM" id="MobiDB-lite"/>
    </source>
</evidence>
<dbReference type="Proteomes" id="UP000001075">
    <property type="component" value="Unassembled WGS sequence"/>
</dbReference>
<dbReference type="InParanoid" id="G3I0K8"/>
<gene>
    <name evidence="2" type="ORF">I79_016896</name>
</gene>